<proteinExistence type="predicted"/>
<dbReference type="InterPro" id="IPR035386">
    <property type="entry name" value="Arm-DNA-bind_5"/>
</dbReference>
<protein>
    <submittedName>
        <fullName evidence="5">Integrase</fullName>
    </submittedName>
</protein>
<evidence type="ECO:0000313" key="5">
    <source>
        <dbReference type="EMBL" id="CUQ16685.1"/>
    </source>
</evidence>
<feature type="domain" description="Arm DNA-binding" evidence="4">
    <location>
        <begin position="11"/>
        <end position="92"/>
    </location>
</feature>
<dbReference type="AlphaFoldDB" id="A0A174UAC0"/>
<sequence length="524" mass="61794">MKRTLPTITPILYTSKTLANGEHPIMLRVCYNGKRSYKSLGIYCKSTEWNKDRKRVKGSRASKYNMVITRELTKASDYVLSLEGKDDYTAATIVKHLSKSFPTQVTLFMLFEERIAFFKEEKQSHNNAVGYRTLLNRIKRYTNNIDLELFEITSNWLSEFEEHLRCHYCDNSIRKFFDVFKAIFNYAKRQEYIKETPFVNFIFSKKLDTHTRKRALSLDEITKLMRYYYQRYGMLGIEDNNVLGEHDLKQYWVNQKFKLKGQNKLTPINAEQFSLALYLTSYLFQGLALVDIANLKLKDLHLLEVVDDEKYQSDAALRGVDYAEAHKRTVLHYDISTCRAKTHKNTHIVAECQNLMPYLNPFGGYFEDYDQLDEEDMERYLFPIFDHNNDDAETKFCRMTYMNYLVNVNLKRIAKRLGMPPMTFYSARHSYASQLYHANVPIGLIAQNMGRNTSEIETYLKEFNVNSIVSANNKSLIVGQDLFKEMAKKQDKERQDNIRKVLMANGNVEELERYEAYLKWREEH</sequence>
<dbReference type="Proteomes" id="UP000095576">
    <property type="component" value="Unassembled WGS sequence"/>
</dbReference>
<dbReference type="Gene3D" id="1.10.443.10">
    <property type="entry name" value="Intergrase catalytic core"/>
    <property type="match status" value="1"/>
</dbReference>
<evidence type="ECO:0000259" key="4">
    <source>
        <dbReference type="Pfam" id="PF17293"/>
    </source>
</evidence>
<evidence type="ECO:0000256" key="2">
    <source>
        <dbReference type="ARBA" id="ARBA00023172"/>
    </source>
</evidence>
<name>A0A174UAC0_BACT4</name>
<dbReference type="InterPro" id="IPR013762">
    <property type="entry name" value="Integrase-like_cat_sf"/>
</dbReference>
<dbReference type="Pfam" id="PF17293">
    <property type="entry name" value="Arm-DNA-bind_5"/>
    <property type="match status" value="1"/>
</dbReference>
<evidence type="ECO:0000256" key="1">
    <source>
        <dbReference type="ARBA" id="ARBA00023125"/>
    </source>
</evidence>
<feature type="domain" description="Phage integrase SAM-like" evidence="3">
    <location>
        <begin position="107"/>
        <end position="199"/>
    </location>
</feature>
<dbReference type="RefSeq" id="WP_081030033.1">
    <property type="nucleotide sequence ID" value="NZ_CZAP01000027.1"/>
</dbReference>
<gene>
    <name evidence="5" type="ORF">ERS852511_04596</name>
</gene>
<keyword evidence="1" id="KW-0238">DNA-binding</keyword>
<dbReference type="InterPro" id="IPR010998">
    <property type="entry name" value="Integrase_recombinase_N"/>
</dbReference>
<accession>A0A174UAC0</accession>
<keyword evidence="2" id="KW-0233">DNA recombination</keyword>
<dbReference type="InterPro" id="IPR011010">
    <property type="entry name" value="DNA_brk_join_enz"/>
</dbReference>
<organism evidence="5 6">
    <name type="scientific">Bacteroides thetaiotaomicron</name>
    <dbReference type="NCBI Taxonomy" id="818"/>
    <lineage>
        <taxon>Bacteria</taxon>
        <taxon>Pseudomonadati</taxon>
        <taxon>Bacteroidota</taxon>
        <taxon>Bacteroidia</taxon>
        <taxon>Bacteroidales</taxon>
        <taxon>Bacteroidaceae</taxon>
        <taxon>Bacteroides</taxon>
    </lineage>
</organism>
<dbReference type="PANTHER" id="PTHR30349:SF64">
    <property type="entry name" value="PROPHAGE INTEGRASE INTD-RELATED"/>
    <property type="match status" value="1"/>
</dbReference>
<dbReference type="SUPFAM" id="SSF56349">
    <property type="entry name" value="DNA breaking-rejoining enzymes"/>
    <property type="match status" value="1"/>
</dbReference>
<reference evidence="5 6" key="1">
    <citation type="submission" date="2015-09" db="EMBL/GenBank/DDBJ databases">
        <authorList>
            <consortium name="Pathogen Informatics"/>
        </authorList>
    </citation>
    <scope>NUCLEOTIDE SEQUENCE [LARGE SCALE GENOMIC DNA]</scope>
    <source>
        <strain evidence="5 6">2789STDY5834899</strain>
    </source>
</reference>
<dbReference type="EMBL" id="CZAP01000027">
    <property type="protein sequence ID" value="CUQ16685.1"/>
    <property type="molecule type" value="Genomic_DNA"/>
</dbReference>
<dbReference type="GO" id="GO:0003677">
    <property type="term" value="F:DNA binding"/>
    <property type="evidence" value="ECO:0007669"/>
    <property type="project" value="UniProtKB-KW"/>
</dbReference>
<dbReference type="InterPro" id="IPR050090">
    <property type="entry name" value="Tyrosine_recombinase_XerCD"/>
</dbReference>
<dbReference type="GO" id="GO:0015074">
    <property type="term" value="P:DNA integration"/>
    <property type="evidence" value="ECO:0007669"/>
    <property type="project" value="InterPro"/>
</dbReference>
<dbReference type="PANTHER" id="PTHR30349">
    <property type="entry name" value="PHAGE INTEGRASE-RELATED"/>
    <property type="match status" value="1"/>
</dbReference>
<dbReference type="GO" id="GO:0006310">
    <property type="term" value="P:DNA recombination"/>
    <property type="evidence" value="ECO:0007669"/>
    <property type="project" value="UniProtKB-KW"/>
</dbReference>
<dbReference type="Gene3D" id="1.10.150.130">
    <property type="match status" value="1"/>
</dbReference>
<evidence type="ECO:0000259" key="3">
    <source>
        <dbReference type="Pfam" id="PF13102"/>
    </source>
</evidence>
<dbReference type="InterPro" id="IPR025269">
    <property type="entry name" value="SAM-like_dom"/>
</dbReference>
<dbReference type="Pfam" id="PF13102">
    <property type="entry name" value="Phage_int_SAM_5"/>
    <property type="match status" value="1"/>
</dbReference>
<evidence type="ECO:0000313" key="6">
    <source>
        <dbReference type="Proteomes" id="UP000095576"/>
    </source>
</evidence>